<comment type="similarity">
    <text evidence="3">Belongs to the acyl carrier protein (ACP) family.</text>
</comment>
<comment type="subcellular location">
    <subcellularLocation>
        <location evidence="1">Mitochondrion</location>
    </subcellularLocation>
</comment>
<dbReference type="Gene3D" id="1.10.1200.10">
    <property type="entry name" value="ACP-like"/>
    <property type="match status" value="1"/>
</dbReference>
<dbReference type="InterPro" id="IPR009081">
    <property type="entry name" value="PP-bd_ACP"/>
</dbReference>
<dbReference type="InterPro" id="IPR006162">
    <property type="entry name" value="Ppantetheine_attach_site"/>
</dbReference>
<name>A0AAW2YWJ0_9EUKA</name>
<feature type="domain" description="Carrier" evidence="15">
    <location>
        <begin position="52"/>
        <end position="127"/>
    </location>
</feature>
<dbReference type="NCBIfam" id="TIGR00517">
    <property type="entry name" value="acyl_carrier"/>
    <property type="match status" value="1"/>
</dbReference>
<evidence type="ECO:0000256" key="1">
    <source>
        <dbReference type="ARBA" id="ARBA00004173"/>
    </source>
</evidence>
<protein>
    <recommendedName>
        <fullName evidence="14">Acyl carrier protein</fullName>
    </recommendedName>
</protein>
<dbReference type="InterPro" id="IPR003231">
    <property type="entry name" value="ACP"/>
</dbReference>
<dbReference type="GO" id="GO:0000035">
    <property type="term" value="F:acyl binding"/>
    <property type="evidence" value="ECO:0007669"/>
    <property type="project" value="TreeGrafter"/>
</dbReference>
<organism evidence="16 17">
    <name type="scientific">Acrasis kona</name>
    <dbReference type="NCBI Taxonomy" id="1008807"/>
    <lineage>
        <taxon>Eukaryota</taxon>
        <taxon>Discoba</taxon>
        <taxon>Heterolobosea</taxon>
        <taxon>Tetramitia</taxon>
        <taxon>Eutetramitia</taxon>
        <taxon>Acrasidae</taxon>
        <taxon>Acrasis</taxon>
    </lineage>
</organism>
<dbReference type="GO" id="GO:0005739">
    <property type="term" value="C:mitochondrion"/>
    <property type="evidence" value="ECO:0007669"/>
    <property type="project" value="UniProtKB-SubCell"/>
</dbReference>
<keyword evidence="9" id="KW-0809">Transit peptide</keyword>
<dbReference type="FunFam" id="1.10.1200.10:FF:000003">
    <property type="entry name" value="Acyl carrier protein"/>
    <property type="match status" value="1"/>
</dbReference>
<proteinExistence type="inferred from homology"/>
<dbReference type="InterPro" id="IPR036736">
    <property type="entry name" value="ACP-like_sf"/>
</dbReference>
<dbReference type="EMBL" id="JAOPGA020000768">
    <property type="protein sequence ID" value="KAL0481480.1"/>
    <property type="molecule type" value="Genomic_DNA"/>
</dbReference>
<dbReference type="PROSITE" id="PS50075">
    <property type="entry name" value="CARRIER"/>
    <property type="match status" value="1"/>
</dbReference>
<evidence type="ECO:0000256" key="9">
    <source>
        <dbReference type="ARBA" id="ARBA00022946"/>
    </source>
</evidence>
<evidence type="ECO:0000256" key="5">
    <source>
        <dbReference type="ARBA" id="ARBA00022450"/>
    </source>
</evidence>
<evidence type="ECO:0000256" key="7">
    <source>
        <dbReference type="ARBA" id="ARBA00022553"/>
    </source>
</evidence>
<evidence type="ECO:0000256" key="3">
    <source>
        <dbReference type="ARBA" id="ARBA00010930"/>
    </source>
</evidence>
<evidence type="ECO:0000259" key="15">
    <source>
        <dbReference type="PROSITE" id="PS50075"/>
    </source>
</evidence>
<evidence type="ECO:0000256" key="4">
    <source>
        <dbReference type="ARBA" id="ARBA00022448"/>
    </source>
</evidence>
<evidence type="ECO:0000256" key="2">
    <source>
        <dbReference type="ARBA" id="ARBA00005194"/>
    </source>
</evidence>
<evidence type="ECO:0000256" key="10">
    <source>
        <dbReference type="ARBA" id="ARBA00022982"/>
    </source>
</evidence>
<keyword evidence="5 14" id="KW-0596">Phosphopantetheine</keyword>
<dbReference type="HAMAP" id="MF_01217">
    <property type="entry name" value="Acyl_carrier"/>
    <property type="match status" value="1"/>
</dbReference>
<dbReference type="PANTHER" id="PTHR20863">
    <property type="entry name" value="ACYL CARRIER PROTEIN"/>
    <property type="match status" value="1"/>
</dbReference>
<keyword evidence="4" id="KW-0813">Transport</keyword>
<keyword evidence="11" id="KW-0443">Lipid metabolism</keyword>
<dbReference type="Pfam" id="PF00550">
    <property type="entry name" value="PP-binding"/>
    <property type="match status" value="1"/>
</dbReference>
<reference evidence="16 17" key="1">
    <citation type="submission" date="2024-03" db="EMBL/GenBank/DDBJ databases">
        <title>The Acrasis kona genome and developmental transcriptomes reveal deep origins of eukaryotic multicellular pathways.</title>
        <authorList>
            <person name="Sheikh S."/>
            <person name="Fu C.-J."/>
            <person name="Brown M.W."/>
            <person name="Baldauf S.L."/>
        </authorList>
    </citation>
    <scope>NUCLEOTIDE SEQUENCE [LARGE SCALE GENOMIC DNA]</scope>
    <source>
        <strain evidence="16 17">ATCC MYA-3509</strain>
    </source>
</reference>
<keyword evidence="10" id="KW-0249">Electron transport</keyword>
<keyword evidence="12" id="KW-0496">Mitochondrion</keyword>
<dbReference type="PANTHER" id="PTHR20863:SF28">
    <property type="entry name" value="ACYL CARRIER PROTEIN, MITOCHONDRIAL"/>
    <property type="match status" value="1"/>
</dbReference>
<keyword evidence="17" id="KW-1185">Reference proteome</keyword>
<comment type="function">
    <text evidence="14">Carrier of the growing fatty acid chain in fatty acid biosynthesis.</text>
</comment>
<dbReference type="PROSITE" id="PS00012">
    <property type="entry name" value="PHOSPHOPANTETHEINE"/>
    <property type="match status" value="1"/>
</dbReference>
<dbReference type="AlphaFoldDB" id="A0AAW2YWJ0"/>
<keyword evidence="8" id="KW-0276">Fatty acid metabolism</keyword>
<evidence type="ECO:0000313" key="17">
    <source>
        <dbReference type="Proteomes" id="UP001431209"/>
    </source>
</evidence>
<evidence type="ECO:0000256" key="8">
    <source>
        <dbReference type="ARBA" id="ARBA00022832"/>
    </source>
</evidence>
<dbReference type="GO" id="GO:0000036">
    <property type="term" value="F:acyl carrier activity"/>
    <property type="evidence" value="ECO:0007669"/>
    <property type="project" value="TreeGrafter"/>
</dbReference>
<evidence type="ECO:0000256" key="13">
    <source>
        <dbReference type="ARBA" id="ARBA00023160"/>
    </source>
</evidence>
<gene>
    <name evidence="16" type="ORF">AKO1_011213</name>
</gene>
<comment type="caution">
    <text evidence="16">The sequence shown here is derived from an EMBL/GenBank/DDBJ whole genome shotgun (WGS) entry which is preliminary data.</text>
</comment>
<keyword evidence="7" id="KW-0597">Phosphoprotein</keyword>
<dbReference type="Proteomes" id="UP001431209">
    <property type="component" value="Unassembled WGS sequence"/>
</dbReference>
<evidence type="ECO:0000256" key="14">
    <source>
        <dbReference type="RuleBase" id="RU000722"/>
    </source>
</evidence>
<dbReference type="SUPFAM" id="SSF47336">
    <property type="entry name" value="ACP-like"/>
    <property type="match status" value="1"/>
</dbReference>
<evidence type="ECO:0000256" key="11">
    <source>
        <dbReference type="ARBA" id="ARBA00023098"/>
    </source>
</evidence>
<keyword evidence="13 14" id="KW-0275">Fatty acid biosynthesis</keyword>
<keyword evidence="6 14" id="KW-0444">Lipid biosynthesis</keyword>
<evidence type="ECO:0000256" key="6">
    <source>
        <dbReference type="ARBA" id="ARBA00022516"/>
    </source>
</evidence>
<comment type="pathway">
    <text evidence="2">Lipid metabolism; fatty acid biosynthesis.</text>
</comment>
<dbReference type="NCBIfam" id="NF002148">
    <property type="entry name" value="PRK00982.1-2"/>
    <property type="match status" value="1"/>
</dbReference>
<evidence type="ECO:0000313" key="16">
    <source>
        <dbReference type="EMBL" id="KAL0481480.1"/>
    </source>
</evidence>
<accession>A0AAW2YWJ0</accession>
<sequence length="130" mass="14693">MPSFRNITTFARFTKCAVNGSIMRPSMITPMRYATAHSSEVVQPSGTFLNKDVVTERVLNVVRRYEKVDQSKLTAESNFYNDLGLDSLDTAEVVMEVENEFQLEIPDEEAFKLTSVNDCIQYVTSNPLAK</sequence>
<evidence type="ECO:0000256" key="12">
    <source>
        <dbReference type="ARBA" id="ARBA00023128"/>
    </source>
</evidence>